<evidence type="ECO:0000313" key="3">
    <source>
        <dbReference type="Proteomes" id="UP001445076"/>
    </source>
</evidence>
<sequence>MVCVAKLLMVLLVSVLTPWGVWAANLPPAHLLHAAHTDTNMPDITITDAAHTDTLKSDNKMDTKNLDTAERSTQNLETTQADTTQMDTHNLDPGQMNTVHTDTHKSDISQSDTMESDALDRAARKVNTIAQQLLQLNAARISLPQQDTTSSIYSDPRVDRTPADFPWVTDNQQTQHRYDRHFSTFDVCADSLCDQVVRQANGLARIKMVRKYIMDTVTMMDSLVTALDAELVVAGETMTRALGNRCRAAHAVLSDVTKGPADSDRLNSKASPFIYGGVPNHGY</sequence>
<reference evidence="2 3" key="1">
    <citation type="journal article" date="2024" name="BMC Genomics">
        <title>Genome assembly of redclaw crayfish (Cherax quadricarinatus) provides insights into its immune adaptation and hypoxia tolerance.</title>
        <authorList>
            <person name="Liu Z."/>
            <person name="Zheng J."/>
            <person name="Li H."/>
            <person name="Fang K."/>
            <person name="Wang S."/>
            <person name="He J."/>
            <person name="Zhou D."/>
            <person name="Weng S."/>
            <person name="Chi M."/>
            <person name="Gu Z."/>
            <person name="He J."/>
            <person name="Li F."/>
            <person name="Wang M."/>
        </authorList>
    </citation>
    <scope>NUCLEOTIDE SEQUENCE [LARGE SCALE GENOMIC DNA]</scope>
    <source>
        <strain evidence="2">ZL_2023a</strain>
    </source>
</reference>
<proteinExistence type="predicted"/>
<dbReference type="Proteomes" id="UP001445076">
    <property type="component" value="Unassembled WGS sequence"/>
</dbReference>
<evidence type="ECO:0000256" key="1">
    <source>
        <dbReference type="SAM" id="SignalP"/>
    </source>
</evidence>
<keyword evidence="1" id="KW-0732">Signal</keyword>
<feature type="signal peptide" evidence="1">
    <location>
        <begin position="1"/>
        <end position="23"/>
    </location>
</feature>
<feature type="chain" id="PRO_5043575748" evidence="1">
    <location>
        <begin position="24"/>
        <end position="283"/>
    </location>
</feature>
<protein>
    <submittedName>
        <fullName evidence="2">Uncharacterized protein</fullName>
    </submittedName>
</protein>
<name>A0AAW0Y703_CHEQU</name>
<evidence type="ECO:0000313" key="2">
    <source>
        <dbReference type="EMBL" id="KAK8752387.1"/>
    </source>
</evidence>
<keyword evidence="3" id="KW-1185">Reference proteome</keyword>
<accession>A0AAW0Y703</accession>
<gene>
    <name evidence="2" type="ORF">OTU49_005310</name>
</gene>
<dbReference type="EMBL" id="JARKIK010000004">
    <property type="protein sequence ID" value="KAK8752387.1"/>
    <property type="molecule type" value="Genomic_DNA"/>
</dbReference>
<comment type="caution">
    <text evidence="2">The sequence shown here is derived from an EMBL/GenBank/DDBJ whole genome shotgun (WGS) entry which is preliminary data.</text>
</comment>
<organism evidence="2 3">
    <name type="scientific">Cherax quadricarinatus</name>
    <name type="common">Australian red claw crayfish</name>
    <dbReference type="NCBI Taxonomy" id="27406"/>
    <lineage>
        <taxon>Eukaryota</taxon>
        <taxon>Metazoa</taxon>
        <taxon>Ecdysozoa</taxon>
        <taxon>Arthropoda</taxon>
        <taxon>Crustacea</taxon>
        <taxon>Multicrustacea</taxon>
        <taxon>Malacostraca</taxon>
        <taxon>Eumalacostraca</taxon>
        <taxon>Eucarida</taxon>
        <taxon>Decapoda</taxon>
        <taxon>Pleocyemata</taxon>
        <taxon>Astacidea</taxon>
        <taxon>Parastacoidea</taxon>
        <taxon>Parastacidae</taxon>
        <taxon>Cherax</taxon>
    </lineage>
</organism>
<dbReference type="AlphaFoldDB" id="A0AAW0Y703"/>